<organism evidence="2 3">
    <name type="scientific">Roseinatronobacter bogoriensis subsp. barguzinensis</name>
    <dbReference type="NCBI Taxonomy" id="441209"/>
    <lineage>
        <taxon>Bacteria</taxon>
        <taxon>Pseudomonadati</taxon>
        <taxon>Pseudomonadota</taxon>
        <taxon>Alphaproteobacteria</taxon>
        <taxon>Rhodobacterales</taxon>
        <taxon>Paracoccaceae</taxon>
        <taxon>Roseinatronobacter</taxon>
    </lineage>
</organism>
<keyword evidence="1" id="KW-1133">Transmembrane helix</keyword>
<evidence type="ECO:0000313" key="2">
    <source>
        <dbReference type="EMBL" id="ATX67774.1"/>
    </source>
</evidence>
<dbReference type="OrthoDB" id="7865446at2"/>
<evidence type="ECO:0000256" key="1">
    <source>
        <dbReference type="SAM" id="Phobius"/>
    </source>
</evidence>
<dbReference type="AlphaFoldDB" id="A0A2K8KEB5"/>
<evidence type="ECO:0000313" key="3">
    <source>
        <dbReference type="Proteomes" id="UP000228948"/>
    </source>
</evidence>
<sequence length="118" mass="12293">MRNAALTLGLIGGLWGMLVGFFSFGYTDLLIRYPELEDFTGGVANMGLIRTMSLLAPILAIAGAAMARSANLAAGVLLLISSAGMYFTFGFGVFTMFPIAMCAVAGALALAARQPDPH</sequence>
<gene>
    <name evidence="2" type="ORF">BG454_08745</name>
</gene>
<accession>A0A2K8KEB5</accession>
<dbReference type="EMBL" id="CP024899">
    <property type="protein sequence ID" value="ATX67774.1"/>
    <property type="molecule type" value="Genomic_DNA"/>
</dbReference>
<evidence type="ECO:0008006" key="4">
    <source>
        <dbReference type="Google" id="ProtNLM"/>
    </source>
</evidence>
<dbReference type="Proteomes" id="UP000228948">
    <property type="component" value="Chromosome"/>
</dbReference>
<protein>
    <recommendedName>
        <fullName evidence="4">DUF4345 domain-containing protein</fullName>
    </recommendedName>
</protein>
<proteinExistence type="predicted"/>
<name>A0A2K8KEB5_9RHOB</name>
<dbReference type="RefSeq" id="WP_071482030.1">
    <property type="nucleotide sequence ID" value="NZ_CP024899.1"/>
</dbReference>
<keyword evidence="1" id="KW-0472">Membrane</keyword>
<keyword evidence="3" id="KW-1185">Reference proteome</keyword>
<reference evidence="2 3" key="1">
    <citation type="submission" date="2017-11" db="EMBL/GenBank/DDBJ databases">
        <title>Revised Sequence and Annotation of the Rhodobaca barguzinensis strain alga05 Genome.</title>
        <authorList>
            <person name="Kopejtka K."/>
            <person name="Tomasch J.M."/>
            <person name="Bunk B."/>
            <person name="Koblizek M."/>
        </authorList>
    </citation>
    <scope>NUCLEOTIDE SEQUENCE [LARGE SCALE GENOMIC DNA]</scope>
    <source>
        <strain evidence="3">alga05</strain>
    </source>
</reference>
<feature type="transmembrane region" description="Helical" evidence="1">
    <location>
        <begin position="7"/>
        <end position="27"/>
    </location>
</feature>
<feature type="transmembrane region" description="Helical" evidence="1">
    <location>
        <begin position="95"/>
        <end position="112"/>
    </location>
</feature>
<dbReference type="STRING" id="441209.GCA_001870665_01526"/>
<keyword evidence="1" id="KW-0812">Transmembrane</keyword>
<dbReference type="KEGG" id="rbg:BG454_08745"/>